<feature type="transmembrane region" description="Helical" evidence="8">
    <location>
        <begin position="136"/>
        <end position="155"/>
    </location>
</feature>
<dbReference type="Pfam" id="PF09594">
    <property type="entry name" value="GT87"/>
    <property type="match status" value="1"/>
</dbReference>
<sequence length="389" mass="42242">MSHRVLRAAAWPLALLLIAHRILISAVNGSPTDDFTTVYSAVHRMLAGDSVYAQAYDQVDPLYLYNPGATLLLTPLGLADNPTAARMAFILANAACIIVALALLTRLINKPLSGATLPIAIALACATESVTNTLTFSNINGVLLLLLTGWLYLFIRGAQGQTKKMWLAGLVLGIAILVKPQFAPLLALHIVKLDWKGLVGGIGVPVLANVIAWPLVPGTEDFTGKLLPYLGTTRDYANSSWPGVNAYFQLNSGLYYTVWAGMALIVAAGLIALLRRRHTDVALWAMTTAPLVLVGVFFLSSLGQQYYSMWIAPLLFTIFARRNALETWLPWLGAVLCLAPMSWTSVQWPDAGRWMNFFAGTAGWAFVIIGVSAAALGWWAHERVESRHD</sequence>
<keyword evidence="4 8" id="KW-0812">Transmembrane</keyword>
<keyword evidence="3" id="KW-0808">Transferase</keyword>
<evidence type="ECO:0000313" key="10">
    <source>
        <dbReference type="Proteomes" id="UP000318080"/>
    </source>
</evidence>
<evidence type="ECO:0000256" key="7">
    <source>
        <dbReference type="ARBA" id="ARBA00024033"/>
    </source>
</evidence>
<evidence type="ECO:0000256" key="2">
    <source>
        <dbReference type="ARBA" id="ARBA00022475"/>
    </source>
</evidence>
<feature type="transmembrane region" description="Helical" evidence="8">
    <location>
        <begin position="84"/>
        <end position="105"/>
    </location>
</feature>
<evidence type="ECO:0000256" key="6">
    <source>
        <dbReference type="ARBA" id="ARBA00023136"/>
    </source>
</evidence>
<feature type="transmembrane region" description="Helical" evidence="8">
    <location>
        <begin position="281"/>
        <end position="299"/>
    </location>
</feature>
<keyword evidence="2" id="KW-1003">Cell membrane</keyword>
<feature type="transmembrane region" description="Helical" evidence="8">
    <location>
        <begin position="358"/>
        <end position="380"/>
    </location>
</feature>
<protein>
    <submittedName>
        <fullName evidence="9">DUF2029 domain-containing protein</fullName>
    </submittedName>
</protein>
<dbReference type="STRING" id="1686286.GCA_900092335_01975"/>
<evidence type="ECO:0000256" key="5">
    <source>
        <dbReference type="ARBA" id="ARBA00022989"/>
    </source>
</evidence>
<feature type="transmembrane region" description="Helical" evidence="8">
    <location>
        <begin position="254"/>
        <end position="274"/>
    </location>
</feature>
<evidence type="ECO:0000313" key="9">
    <source>
        <dbReference type="EMBL" id="TQE43433.1"/>
    </source>
</evidence>
<comment type="subcellular location">
    <subcellularLocation>
        <location evidence="1">Cell membrane</location>
        <topology evidence="1">Multi-pass membrane protein</topology>
    </subcellularLocation>
</comment>
<feature type="transmembrane region" description="Helical" evidence="8">
    <location>
        <begin position="167"/>
        <end position="191"/>
    </location>
</feature>
<name>A0A540R6R9_9CORY</name>
<dbReference type="EMBL" id="VHIR01000009">
    <property type="protein sequence ID" value="TQE43433.1"/>
    <property type="molecule type" value="Genomic_DNA"/>
</dbReference>
<keyword evidence="5 8" id="KW-1133">Transmembrane helix</keyword>
<proteinExistence type="inferred from homology"/>
<dbReference type="Proteomes" id="UP000318080">
    <property type="component" value="Unassembled WGS sequence"/>
</dbReference>
<accession>A0A540R6R9</accession>
<organism evidence="9 10">
    <name type="scientific">Corynebacterium phoceense</name>
    <dbReference type="NCBI Taxonomy" id="1686286"/>
    <lineage>
        <taxon>Bacteria</taxon>
        <taxon>Bacillati</taxon>
        <taxon>Actinomycetota</taxon>
        <taxon>Actinomycetes</taxon>
        <taxon>Mycobacteriales</taxon>
        <taxon>Corynebacteriaceae</taxon>
        <taxon>Corynebacterium</taxon>
    </lineage>
</organism>
<evidence type="ECO:0000256" key="1">
    <source>
        <dbReference type="ARBA" id="ARBA00004651"/>
    </source>
</evidence>
<evidence type="ECO:0000256" key="3">
    <source>
        <dbReference type="ARBA" id="ARBA00022679"/>
    </source>
</evidence>
<dbReference type="GO" id="GO:0005886">
    <property type="term" value="C:plasma membrane"/>
    <property type="evidence" value="ECO:0007669"/>
    <property type="project" value="UniProtKB-SubCell"/>
</dbReference>
<comment type="caution">
    <text evidence="9">The sequence shown here is derived from an EMBL/GenBank/DDBJ whole genome shotgun (WGS) entry which is preliminary data.</text>
</comment>
<gene>
    <name evidence="9" type="ORF">EJK80_07330</name>
</gene>
<comment type="similarity">
    <text evidence="7">Belongs to the glycosyltransferase 87 family.</text>
</comment>
<evidence type="ECO:0000256" key="4">
    <source>
        <dbReference type="ARBA" id="ARBA00022692"/>
    </source>
</evidence>
<reference evidence="9 10" key="1">
    <citation type="submission" date="2019-06" db="EMBL/GenBank/DDBJ databases">
        <title>Draft genome of C. phoceense Strain 272.</title>
        <authorList>
            <person name="Pacheco L.G.C."/>
            <person name="Barberis C.M."/>
            <person name="Almuzara M.N."/>
            <person name="Traglia G.M."/>
            <person name="Santos C.S."/>
            <person name="Rocha D.J.P.G."/>
            <person name="Aguiar E.R.G.R."/>
            <person name="Vay C.A."/>
        </authorList>
    </citation>
    <scope>NUCLEOTIDE SEQUENCE [LARGE SCALE GENOMIC DNA]</scope>
    <source>
        <strain evidence="9 10">272</strain>
    </source>
</reference>
<keyword evidence="6 8" id="KW-0472">Membrane</keyword>
<dbReference type="GO" id="GO:0016758">
    <property type="term" value="F:hexosyltransferase activity"/>
    <property type="evidence" value="ECO:0007669"/>
    <property type="project" value="InterPro"/>
</dbReference>
<keyword evidence="10" id="KW-1185">Reference proteome</keyword>
<dbReference type="InterPro" id="IPR018584">
    <property type="entry name" value="GT87"/>
</dbReference>
<dbReference type="AlphaFoldDB" id="A0A540R6R9"/>
<evidence type="ECO:0000256" key="8">
    <source>
        <dbReference type="SAM" id="Phobius"/>
    </source>
</evidence>